<dbReference type="Pfam" id="PF11992">
    <property type="entry name" value="TgpA_N"/>
    <property type="match status" value="1"/>
</dbReference>
<feature type="transmembrane region" description="Helical" evidence="2">
    <location>
        <begin position="63"/>
        <end position="83"/>
    </location>
</feature>
<feature type="transmembrane region" description="Helical" evidence="2">
    <location>
        <begin position="95"/>
        <end position="119"/>
    </location>
</feature>
<organism evidence="5 7">
    <name type="scientific">Frigoribacterium faeni</name>
    <dbReference type="NCBI Taxonomy" id="145483"/>
    <lineage>
        <taxon>Bacteria</taxon>
        <taxon>Bacillati</taxon>
        <taxon>Actinomycetota</taxon>
        <taxon>Actinomycetes</taxon>
        <taxon>Micrococcales</taxon>
        <taxon>Microbacteriaceae</taxon>
        <taxon>Frigoribacterium</taxon>
    </lineage>
</organism>
<reference evidence="5 7" key="2">
    <citation type="submission" date="2020-07" db="EMBL/GenBank/DDBJ databases">
        <title>Sequencing the genomes of 1000 actinobacteria strains.</title>
        <authorList>
            <person name="Klenk H.-P."/>
        </authorList>
    </citation>
    <scope>NUCLEOTIDE SEQUENCE [LARGE SCALE GENOMIC DNA]</scope>
    <source>
        <strain evidence="5 7">DSM 10309</strain>
    </source>
</reference>
<keyword evidence="2" id="KW-0472">Membrane</keyword>
<feature type="compositionally biased region" description="Low complexity" evidence="1">
    <location>
        <begin position="573"/>
        <end position="619"/>
    </location>
</feature>
<dbReference type="OrthoDB" id="9804023at2"/>
<dbReference type="EMBL" id="BJUV01000001">
    <property type="protein sequence ID" value="GEK81901.1"/>
    <property type="molecule type" value="Genomic_DNA"/>
</dbReference>
<keyword evidence="5" id="KW-0378">Hydrolase</keyword>
<dbReference type="InterPro" id="IPR021878">
    <property type="entry name" value="TgpA_N"/>
</dbReference>
<feature type="transmembrane region" description="Helical" evidence="2">
    <location>
        <begin position="624"/>
        <end position="645"/>
    </location>
</feature>
<evidence type="ECO:0000256" key="2">
    <source>
        <dbReference type="SAM" id="Phobius"/>
    </source>
</evidence>
<proteinExistence type="predicted"/>
<sequence length="787" mass="79765">MAEQTSTGATATAGALPSAARGRAREGWFGPRPVGVASWLTTVLVWLVFVTALASLHPLFAGVGWWFAAALVSGVVLGVSLAVRALRAPAWLGWLAGTISGLAVTTAFLSGGTAVLGIVPTPATVQRIRDLADQAGTAIVGESAPIEVTDGILATVLGSVLLASVLIDLVSSIGQLPTFSSVVAVVVVAVPAFVPGVTTSWPFVVLATVWFVALLGLATGRRPTRGALVGGLAAIAVAGLLTATVPIAGVAPLSGSGGSGLGLATGVNPIVDLGDDLRRGAPVTVLTYRSTDSDGDYLKLVDLVDFSGRTWSPVDAEPDPSIALDELPAAPGVAETTDRRSVTTDVTIGALRSPYLPVPVPATSVVGLDRGWQAVDESGVTVRSTTEGTQGLEYSVESAPVDPSPEQVVASLAGDGAEMADYLAVDGVPASVSDLAAEVTADAPNMFDAAVELQDFFRDGDFTYSEDTPVEQGYDGSGLDMVQTFLEVRSGYCVHFASSMAVMARTLGIPSRVAVGFLPGELTGFGDDRQRQVSSDDLHTWPELYFEGLGWVPFEPTVGLGAPQSYLQQTGVEPSAAPSASDGATPSASASDAPESSTPSATPTGDPSDASAAGPASGSSGRGLALGGLVALALLVIVLVVPSGLRSGRRRRRLNASPPDIALEAWREVLDTAADLGVRVPPGATPVGAADLLAGHLGGPRPGETGDVRPGGADPIAEEARVALGRLVASLQRERFGGAAADASAQRDAAVVLRGLRAAAGPARRLTATLAPRSLVGPPGAHSESTA</sequence>
<dbReference type="EMBL" id="JACGWW010000001">
    <property type="protein sequence ID" value="MBA8812386.1"/>
    <property type="molecule type" value="Genomic_DNA"/>
</dbReference>
<keyword evidence="6" id="KW-1185">Reference proteome</keyword>
<evidence type="ECO:0000313" key="4">
    <source>
        <dbReference type="EMBL" id="GEK81901.1"/>
    </source>
</evidence>
<dbReference type="PANTHER" id="PTHR42736">
    <property type="entry name" value="PROTEIN-GLUTAMINE GAMMA-GLUTAMYLTRANSFERASE"/>
    <property type="match status" value="1"/>
</dbReference>
<dbReference type="Proteomes" id="UP000321154">
    <property type="component" value="Unassembled WGS sequence"/>
</dbReference>
<accession>A0A7W3JGH7</accession>
<feature type="transmembrane region" description="Helical" evidence="2">
    <location>
        <begin position="200"/>
        <end position="220"/>
    </location>
</feature>
<dbReference type="SMART" id="SM00460">
    <property type="entry name" value="TGc"/>
    <property type="match status" value="1"/>
</dbReference>
<dbReference type="SUPFAM" id="SSF54001">
    <property type="entry name" value="Cysteine proteinases"/>
    <property type="match status" value="1"/>
</dbReference>
<evidence type="ECO:0000313" key="7">
    <source>
        <dbReference type="Proteomes" id="UP000522688"/>
    </source>
</evidence>
<dbReference type="Pfam" id="PF01841">
    <property type="entry name" value="Transglut_core"/>
    <property type="match status" value="1"/>
</dbReference>
<gene>
    <name evidence="5" type="ORF">FB463_000610</name>
    <name evidence="4" type="ORF">FFA01_02100</name>
</gene>
<evidence type="ECO:0000259" key="3">
    <source>
        <dbReference type="SMART" id="SM00460"/>
    </source>
</evidence>
<feature type="transmembrane region" description="Helical" evidence="2">
    <location>
        <begin position="176"/>
        <end position="194"/>
    </location>
</feature>
<dbReference type="InterPro" id="IPR052901">
    <property type="entry name" value="Bact_TGase-like"/>
</dbReference>
<dbReference type="Gene3D" id="3.10.620.30">
    <property type="match status" value="1"/>
</dbReference>
<dbReference type="InterPro" id="IPR038765">
    <property type="entry name" value="Papain-like_cys_pep_sf"/>
</dbReference>
<feature type="domain" description="Transglutaminase-like" evidence="3">
    <location>
        <begin position="485"/>
        <end position="558"/>
    </location>
</feature>
<feature type="region of interest" description="Disordered" evidence="1">
    <location>
        <begin position="570"/>
        <end position="619"/>
    </location>
</feature>
<dbReference type="GO" id="GO:0006508">
    <property type="term" value="P:proteolysis"/>
    <property type="evidence" value="ECO:0007669"/>
    <property type="project" value="UniProtKB-KW"/>
</dbReference>
<evidence type="ECO:0000313" key="6">
    <source>
        <dbReference type="Proteomes" id="UP000321154"/>
    </source>
</evidence>
<feature type="transmembrane region" description="Helical" evidence="2">
    <location>
        <begin position="227"/>
        <end position="249"/>
    </location>
</feature>
<dbReference type="Proteomes" id="UP000522688">
    <property type="component" value="Unassembled WGS sequence"/>
</dbReference>
<comment type="caution">
    <text evidence="5">The sequence shown here is derived from an EMBL/GenBank/DDBJ whole genome shotgun (WGS) entry which is preliminary data.</text>
</comment>
<keyword evidence="5" id="KW-0645">Protease</keyword>
<dbReference type="InterPro" id="IPR002931">
    <property type="entry name" value="Transglutaminase-like"/>
</dbReference>
<feature type="transmembrane region" description="Helical" evidence="2">
    <location>
        <begin position="151"/>
        <end position="169"/>
    </location>
</feature>
<feature type="transmembrane region" description="Helical" evidence="2">
    <location>
        <begin position="34"/>
        <end position="57"/>
    </location>
</feature>
<dbReference type="GO" id="GO:0008233">
    <property type="term" value="F:peptidase activity"/>
    <property type="evidence" value="ECO:0007669"/>
    <property type="project" value="UniProtKB-KW"/>
</dbReference>
<evidence type="ECO:0000313" key="5">
    <source>
        <dbReference type="EMBL" id="MBA8812386.1"/>
    </source>
</evidence>
<name>A0A7W3JGH7_9MICO</name>
<reference evidence="4 6" key="1">
    <citation type="submission" date="2019-07" db="EMBL/GenBank/DDBJ databases">
        <title>Whole genome shotgun sequence of Frigoribacterium faeni NBRC 103066.</title>
        <authorList>
            <person name="Hosoyama A."/>
            <person name="Uohara A."/>
            <person name="Ohji S."/>
            <person name="Ichikawa N."/>
        </authorList>
    </citation>
    <scope>NUCLEOTIDE SEQUENCE [LARGE SCALE GENOMIC DNA]</scope>
    <source>
        <strain evidence="4 6">NBRC 103066</strain>
    </source>
</reference>
<dbReference type="PANTHER" id="PTHR42736:SF1">
    <property type="entry name" value="PROTEIN-GLUTAMINE GAMMA-GLUTAMYLTRANSFERASE"/>
    <property type="match status" value="1"/>
</dbReference>
<keyword evidence="2" id="KW-0812">Transmembrane</keyword>
<evidence type="ECO:0000256" key="1">
    <source>
        <dbReference type="SAM" id="MobiDB-lite"/>
    </source>
</evidence>
<dbReference type="RefSeq" id="WP_146852044.1">
    <property type="nucleotide sequence ID" value="NZ_BAAAHR010000002.1"/>
</dbReference>
<dbReference type="AlphaFoldDB" id="A0A7W3JGH7"/>
<keyword evidence="2" id="KW-1133">Transmembrane helix</keyword>
<protein>
    <submittedName>
        <fullName evidence="4 5">Transglutaminase</fullName>
    </submittedName>
</protein>